<evidence type="ECO:0000259" key="1">
    <source>
        <dbReference type="PROSITE" id="PS50112"/>
    </source>
</evidence>
<dbReference type="InterPro" id="IPR052155">
    <property type="entry name" value="Biofilm_reg_signaling"/>
</dbReference>
<dbReference type="Pfam" id="PF00990">
    <property type="entry name" value="GGDEF"/>
    <property type="match status" value="1"/>
</dbReference>
<dbReference type="SUPFAM" id="SSF55781">
    <property type="entry name" value="GAF domain-like"/>
    <property type="match status" value="1"/>
</dbReference>
<dbReference type="Proteomes" id="UP000500801">
    <property type="component" value="Chromosome"/>
</dbReference>
<dbReference type="InterPro" id="IPR029016">
    <property type="entry name" value="GAF-like_dom_sf"/>
</dbReference>
<dbReference type="NCBIfam" id="TIGR00229">
    <property type="entry name" value="sensory_box"/>
    <property type="match status" value="1"/>
</dbReference>
<dbReference type="PROSITE" id="PS50113">
    <property type="entry name" value="PAC"/>
    <property type="match status" value="1"/>
</dbReference>
<dbReference type="AlphaFoldDB" id="A0AAE7CY86"/>
<dbReference type="CDD" id="cd01949">
    <property type="entry name" value="GGDEF"/>
    <property type="match status" value="1"/>
</dbReference>
<protein>
    <submittedName>
        <fullName evidence="4">Diguanylate cyclase</fullName>
    </submittedName>
</protein>
<dbReference type="GO" id="GO:0006355">
    <property type="term" value="P:regulation of DNA-templated transcription"/>
    <property type="evidence" value="ECO:0007669"/>
    <property type="project" value="InterPro"/>
</dbReference>
<gene>
    <name evidence="4" type="ORF">DWG24_06885</name>
</gene>
<dbReference type="InterPro" id="IPR000700">
    <property type="entry name" value="PAS-assoc_C"/>
</dbReference>
<evidence type="ECO:0000259" key="3">
    <source>
        <dbReference type="PROSITE" id="PS50887"/>
    </source>
</evidence>
<feature type="domain" description="PAS" evidence="1">
    <location>
        <begin position="9"/>
        <end position="53"/>
    </location>
</feature>
<dbReference type="InterPro" id="IPR035965">
    <property type="entry name" value="PAS-like_dom_sf"/>
</dbReference>
<dbReference type="RefSeq" id="WP_168361979.1">
    <property type="nucleotide sequence ID" value="NZ_CP033622.1"/>
</dbReference>
<dbReference type="CDD" id="cd00130">
    <property type="entry name" value="PAS"/>
    <property type="match status" value="1"/>
</dbReference>
<dbReference type="InterPro" id="IPR001610">
    <property type="entry name" value="PAC"/>
</dbReference>
<dbReference type="InterPro" id="IPR043128">
    <property type="entry name" value="Rev_trsase/Diguanyl_cyclase"/>
</dbReference>
<dbReference type="PROSITE" id="PS50112">
    <property type="entry name" value="PAS"/>
    <property type="match status" value="1"/>
</dbReference>
<dbReference type="SUPFAM" id="SSF55785">
    <property type="entry name" value="PYP-like sensor domain (PAS domain)"/>
    <property type="match status" value="1"/>
</dbReference>
<dbReference type="Gene3D" id="3.30.450.20">
    <property type="entry name" value="PAS domain"/>
    <property type="match status" value="1"/>
</dbReference>
<accession>A0AAE7CY86</accession>
<evidence type="ECO:0000313" key="5">
    <source>
        <dbReference type="Proteomes" id="UP000500801"/>
    </source>
</evidence>
<dbReference type="SMART" id="SM00267">
    <property type="entry name" value="GGDEF"/>
    <property type="match status" value="1"/>
</dbReference>
<dbReference type="EMBL" id="CP033622">
    <property type="protein sequence ID" value="QIZ50527.1"/>
    <property type="molecule type" value="Genomic_DNA"/>
</dbReference>
<dbReference type="InterPro" id="IPR000014">
    <property type="entry name" value="PAS"/>
</dbReference>
<name>A0AAE7CY86_9GAMM</name>
<dbReference type="SMART" id="SM00086">
    <property type="entry name" value="PAC"/>
    <property type="match status" value="1"/>
</dbReference>
<dbReference type="Gene3D" id="3.30.450.40">
    <property type="match status" value="1"/>
</dbReference>
<dbReference type="SUPFAM" id="SSF55073">
    <property type="entry name" value="Nucleotide cyclase"/>
    <property type="match status" value="1"/>
</dbReference>
<dbReference type="InterPro" id="IPR000160">
    <property type="entry name" value="GGDEF_dom"/>
</dbReference>
<organism evidence="4 5">
    <name type="scientific">Dickeya zeae</name>
    <dbReference type="NCBI Taxonomy" id="204042"/>
    <lineage>
        <taxon>Bacteria</taxon>
        <taxon>Pseudomonadati</taxon>
        <taxon>Pseudomonadota</taxon>
        <taxon>Gammaproteobacteria</taxon>
        <taxon>Enterobacterales</taxon>
        <taxon>Pectobacteriaceae</taxon>
        <taxon>Dickeya</taxon>
    </lineage>
</organism>
<dbReference type="Gene3D" id="3.30.70.270">
    <property type="match status" value="1"/>
</dbReference>
<dbReference type="SMART" id="SM00065">
    <property type="entry name" value="GAF"/>
    <property type="match status" value="1"/>
</dbReference>
<reference evidence="4 5" key="1">
    <citation type="submission" date="2018-11" db="EMBL/GenBank/DDBJ databases">
        <title>Complete genome sequence of Dickeya zeae strain CE1 infecting Canna edulis Ker-Gawl. in China.</title>
        <authorList>
            <person name="Zhang J."/>
            <person name="Lin B."/>
            <person name="Shen H."/>
            <person name="Jiang S."/>
            <person name="Pu X."/>
            <person name="Sun D."/>
        </authorList>
    </citation>
    <scope>NUCLEOTIDE SEQUENCE [LARGE SCALE GENOMIC DNA]</scope>
    <source>
        <strain evidence="4 5">CE1</strain>
    </source>
</reference>
<evidence type="ECO:0000259" key="2">
    <source>
        <dbReference type="PROSITE" id="PS50113"/>
    </source>
</evidence>
<dbReference type="PROSITE" id="PS50887">
    <property type="entry name" value="GGDEF"/>
    <property type="match status" value="1"/>
</dbReference>
<dbReference type="InterPro" id="IPR003018">
    <property type="entry name" value="GAF"/>
</dbReference>
<dbReference type="Pfam" id="PF13185">
    <property type="entry name" value="GAF_2"/>
    <property type="match status" value="1"/>
</dbReference>
<sequence length="467" mass="52129">MAQNSRINKAELYEHILRSMYDGVHVIDMNGIVLVENKASEKMLGWTSCNLVGLHGHEKIHHHHANNSVFPNEDCPIYQTIIDGIPRHVTDDVFWRQDGTFFPVEYATSPLSDQSGVIYGVTVVFRDISERKRAEKMRNAVFQISQAAHDADDLSDLLTTLHQIISDLLPAKNFYVALYEKENDILTFPYFIDETMTTPAAQPLAQAPLIARVISSVSVLSISPADRSDCIDENQENISTKAAHWLGIPLVSDQRGIGALVLQSYQSDIAFSEHDKELLQYVSTQIASAIELQRYRDQLSHMALYDALTNLPNRLLFDERYKQCLEHAQRYKESFALINIDLDKFKSINDRFGHAVGDELLRIAATRMRGCVRASDTIGRVGGDEFLGLILHIHDELNVQRIADSICNALSLPFEIQGQALFIGASIGIAIYPDHGTDAASLKHAADQAMYVAKRDGGGSFSVCTLD</sequence>
<dbReference type="InterPro" id="IPR029787">
    <property type="entry name" value="Nucleotide_cyclase"/>
</dbReference>
<evidence type="ECO:0000313" key="4">
    <source>
        <dbReference type="EMBL" id="QIZ50527.1"/>
    </source>
</evidence>
<dbReference type="PANTHER" id="PTHR44757">
    <property type="entry name" value="DIGUANYLATE CYCLASE DGCP"/>
    <property type="match status" value="1"/>
</dbReference>
<proteinExistence type="predicted"/>
<dbReference type="Pfam" id="PF00989">
    <property type="entry name" value="PAS"/>
    <property type="match status" value="1"/>
</dbReference>
<dbReference type="InterPro" id="IPR013767">
    <property type="entry name" value="PAS_fold"/>
</dbReference>
<dbReference type="PANTHER" id="PTHR44757:SF2">
    <property type="entry name" value="BIOFILM ARCHITECTURE MAINTENANCE PROTEIN MBAA"/>
    <property type="match status" value="1"/>
</dbReference>
<dbReference type="NCBIfam" id="TIGR00254">
    <property type="entry name" value="GGDEF"/>
    <property type="match status" value="1"/>
</dbReference>
<feature type="domain" description="GGDEF" evidence="3">
    <location>
        <begin position="333"/>
        <end position="466"/>
    </location>
</feature>
<feature type="domain" description="PAC" evidence="2">
    <location>
        <begin position="88"/>
        <end position="140"/>
    </location>
</feature>